<dbReference type="RefSeq" id="XP_035340844.1">
    <property type="nucleotide sequence ID" value="XM_035484951.1"/>
</dbReference>
<dbReference type="GO" id="GO:0016491">
    <property type="term" value="F:oxidoreductase activity"/>
    <property type="evidence" value="ECO:0007669"/>
    <property type="project" value="UniProtKB-KW"/>
</dbReference>
<name>A0A7H8QMA6_TALRU</name>
<gene>
    <name evidence="5" type="ORF">TRUGW13939_01753</name>
</gene>
<keyword evidence="6" id="KW-1185">Reference proteome</keyword>
<dbReference type="Gene3D" id="3.50.50.60">
    <property type="entry name" value="FAD/NAD(P)-binding domain"/>
    <property type="match status" value="2"/>
</dbReference>
<keyword evidence="2" id="KW-0274">FAD</keyword>
<dbReference type="InterPro" id="IPR036188">
    <property type="entry name" value="FAD/NAD-bd_sf"/>
</dbReference>
<dbReference type="KEGG" id="trg:TRUGW13939_01753"/>
<dbReference type="Proteomes" id="UP000509510">
    <property type="component" value="Chromosome I"/>
</dbReference>
<dbReference type="SUPFAM" id="SSF51905">
    <property type="entry name" value="FAD/NAD(P)-binding domain"/>
    <property type="match status" value="2"/>
</dbReference>
<dbReference type="EMBL" id="CP055898">
    <property type="protein sequence ID" value="QKX54665.1"/>
    <property type="molecule type" value="Genomic_DNA"/>
</dbReference>
<evidence type="ECO:0000256" key="4">
    <source>
        <dbReference type="ARBA" id="ARBA00023002"/>
    </source>
</evidence>
<organism evidence="5 6">
    <name type="scientific">Talaromyces rugulosus</name>
    <name type="common">Penicillium rugulosum</name>
    <dbReference type="NCBI Taxonomy" id="121627"/>
    <lineage>
        <taxon>Eukaryota</taxon>
        <taxon>Fungi</taxon>
        <taxon>Dikarya</taxon>
        <taxon>Ascomycota</taxon>
        <taxon>Pezizomycotina</taxon>
        <taxon>Eurotiomycetes</taxon>
        <taxon>Eurotiomycetidae</taxon>
        <taxon>Eurotiales</taxon>
        <taxon>Trichocomaceae</taxon>
        <taxon>Talaromyces</taxon>
        <taxon>Talaromyces sect. Islandici</taxon>
    </lineage>
</organism>
<dbReference type="GeneID" id="55989263"/>
<proteinExistence type="predicted"/>
<evidence type="ECO:0000313" key="6">
    <source>
        <dbReference type="Proteomes" id="UP000509510"/>
    </source>
</evidence>
<evidence type="ECO:0008006" key="7">
    <source>
        <dbReference type="Google" id="ProtNLM"/>
    </source>
</evidence>
<evidence type="ECO:0000256" key="3">
    <source>
        <dbReference type="ARBA" id="ARBA00022857"/>
    </source>
</evidence>
<evidence type="ECO:0000256" key="1">
    <source>
        <dbReference type="ARBA" id="ARBA00022630"/>
    </source>
</evidence>
<dbReference type="PRINTS" id="PR00411">
    <property type="entry name" value="PNDRDTASEI"/>
</dbReference>
<accession>A0A7H8QMA6</accession>
<dbReference type="AlphaFoldDB" id="A0A7H8QMA6"/>
<reference evidence="6" key="1">
    <citation type="submission" date="2020-06" db="EMBL/GenBank/DDBJ databases">
        <title>A chromosome-scale genome assembly of Talaromyces rugulosus W13939.</title>
        <authorList>
            <person name="Wang B."/>
            <person name="Guo L."/>
            <person name="Ye K."/>
            <person name="Wang L."/>
        </authorList>
    </citation>
    <scope>NUCLEOTIDE SEQUENCE [LARGE SCALE GENOMIC DNA]</scope>
    <source>
        <strain evidence="6">W13939</strain>
    </source>
</reference>
<keyword evidence="3" id="KW-0521">NADP</keyword>
<dbReference type="Pfam" id="PF13738">
    <property type="entry name" value="Pyr_redox_3"/>
    <property type="match status" value="1"/>
</dbReference>
<evidence type="ECO:0000313" key="5">
    <source>
        <dbReference type="EMBL" id="QKX54665.1"/>
    </source>
</evidence>
<keyword evidence="4" id="KW-0560">Oxidoreductase</keyword>
<dbReference type="PANTHER" id="PTHR43098">
    <property type="entry name" value="L-ORNITHINE N(5)-MONOOXYGENASE-RELATED"/>
    <property type="match status" value="1"/>
</dbReference>
<dbReference type="PANTHER" id="PTHR43098:SF5">
    <property type="entry name" value="DUAL-FUNCTIONAL MONOOXYGENASE_METHYLTRANSFERASE PSOF"/>
    <property type="match status" value="1"/>
</dbReference>
<keyword evidence="1" id="KW-0285">Flavoprotein</keyword>
<dbReference type="OrthoDB" id="4218720at2759"/>
<dbReference type="InterPro" id="IPR050775">
    <property type="entry name" value="FAD-binding_Monooxygenases"/>
</dbReference>
<protein>
    <recommendedName>
        <fullName evidence="7">FAD/NAD(P)-binding domain-containing protein</fullName>
    </recommendedName>
</protein>
<sequence>MANIDVDAIVVGAGFGGIYTCKKLVDQGLSVKVIEAAPDVGGTWYWNRYPGAMSDTPSKLYRYSWDLEDLRQYRWSRDYLKQPEVLAYLQHVVTRHDLRQHMQFSTEMKAASWDETRSLWTVLLSSGKKLTSHYLVTAIGLLSKQNYPDIPGLKSFNGEIYHTGSWPATHDFKNKKIGVIGNGSTGVQIITALADEVEQLVSFQRHPQYVVPAGDKEVSPEVRRDIDNRWEQIWTQAKNSMLGFGFEESTVPTFSVNPEERERIFEKAWKEGNGFNFMFGTFCDISYNEAANEEAQNFIKSKIREKVKDPIKAERLIPKDWFARRPLCDIGYYEKFNKPNVDIIDIKANPIAEITPNGIRTQDGSEWKLDVLVFATGFDAVDGNYKRMPILGTSRRSLADSWREGPESYLGVSVPNFPNLFMILGPNGPFTNLPPTIEIQVEFISHLIFEANKSASVNPERQPLVEAEPNATKEWSTTCDELSANSLFRKTDSWIFGANVAGKKPSVLFYFGGLANYKKVLEDVIQNGTKGFNTF</sequence>
<evidence type="ECO:0000256" key="2">
    <source>
        <dbReference type="ARBA" id="ARBA00022827"/>
    </source>
</evidence>